<evidence type="ECO:0000256" key="1">
    <source>
        <dbReference type="SAM" id="Phobius"/>
    </source>
</evidence>
<keyword evidence="1" id="KW-0472">Membrane</keyword>
<keyword evidence="1" id="KW-0812">Transmembrane</keyword>
<proteinExistence type="predicted"/>
<keyword evidence="3" id="KW-1185">Reference proteome</keyword>
<dbReference type="Proteomes" id="UP001454036">
    <property type="component" value="Unassembled WGS sequence"/>
</dbReference>
<dbReference type="EMBL" id="BAABME010006273">
    <property type="protein sequence ID" value="GAA0167919.1"/>
    <property type="molecule type" value="Genomic_DNA"/>
</dbReference>
<sequence>MTHEGQLTPNMWISIVGFYSSCLLAGVAPTVFFLTSFSERTQKDEFLYFVVKSEMKGFCEALLSKVEPETWRPFFTSHPKSKSALPRSTKPKADAIAFSTYWAYRRPMHLHFYTDH</sequence>
<dbReference type="AlphaFoldDB" id="A0AAV3QW84"/>
<keyword evidence="1" id="KW-1133">Transmembrane helix</keyword>
<accession>A0AAV3QW84</accession>
<evidence type="ECO:0000313" key="2">
    <source>
        <dbReference type="EMBL" id="GAA0167919.1"/>
    </source>
</evidence>
<organism evidence="2 3">
    <name type="scientific">Lithospermum erythrorhizon</name>
    <name type="common">Purple gromwell</name>
    <name type="synonym">Lithospermum officinale var. erythrorhizon</name>
    <dbReference type="NCBI Taxonomy" id="34254"/>
    <lineage>
        <taxon>Eukaryota</taxon>
        <taxon>Viridiplantae</taxon>
        <taxon>Streptophyta</taxon>
        <taxon>Embryophyta</taxon>
        <taxon>Tracheophyta</taxon>
        <taxon>Spermatophyta</taxon>
        <taxon>Magnoliopsida</taxon>
        <taxon>eudicotyledons</taxon>
        <taxon>Gunneridae</taxon>
        <taxon>Pentapetalae</taxon>
        <taxon>asterids</taxon>
        <taxon>lamiids</taxon>
        <taxon>Boraginales</taxon>
        <taxon>Boraginaceae</taxon>
        <taxon>Boraginoideae</taxon>
        <taxon>Lithospermeae</taxon>
        <taxon>Lithospermum</taxon>
    </lineage>
</organism>
<comment type="caution">
    <text evidence="2">The sequence shown here is derived from an EMBL/GenBank/DDBJ whole genome shotgun (WGS) entry which is preliminary data.</text>
</comment>
<gene>
    <name evidence="2" type="ORF">LIER_22753</name>
</gene>
<reference evidence="2 3" key="1">
    <citation type="submission" date="2024-01" db="EMBL/GenBank/DDBJ databases">
        <title>The complete chloroplast genome sequence of Lithospermum erythrorhizon: insights into the phylogenetic relationship among Boraginaceae species and the maternal lineages of purple gromwells.</title>
        <authorList>
            <person name="Okada T."/>
            <person name="Watanabe K."/>
        </authorList>
    </citation>
    <scope>NUCLEOTIDE SEQUENCE [LARGE SCALE GENOMIC DNA]</scope>
</reference>
<protein>
    <submittedName>
        <fullName evidence="2">Uncharacterized protein</fullName>
    </submittedName>
</protein>
<evidence type="ECO:0000313" key="3">
    <source>
        <dbReference type="Proteomes" id="UP001454036"/>
    </source>
</evidence>
<name>A0AAV3QW84_LITER</name>
<feature type="transmembrane region" description="Helical" evidence="1">
    <location>
        <begin position="12"/>
        <end position="34"/>
    </location>
</feature>